<dbReference type="SUPFAM" id="SSF53098">
    <property type="entry name" value="Ribonuclease H-like"/>
    <property type="match status" value="1"/>
</dbReference>
<reference evidence="3" key="1">
    <citation type="journal article" date="2013" name="Nature">
        <title>Pan genome of the phytoplankton Emiliania underpins its global distribution.</title>
        <authorList>
            <person name="Read B.A."/>
            <person name="Kegel J."/>
            <person name="Klute M.J."/>
            <person name="Kuo A."/>
            <person name="Lefebvre S.C."/>
            <person name="Maumus F."/>
            <person name="Mayer C."/>
            <person name="Miller J."/>
            <person name="Monier A."/>
            <person name="Salamov A."/>
            <person name="Young J."/>
            <person name="Aguilar M."/>
            <person name="Claverie J.M."/>
            <person name="Frickenhaus S."/>
            <person name="Gonzalez K."/>
            <person name="Herman E.K."/>
            <person name="Lin Y.C."/>
            <person name="Napier J."/>
            <person name="Ogata H."/>
            <person name="Sarno A.F."/>
            <person name="Shmutz J."/>
            <person name="Schroeder D."/>
            <person name="de Vargas C."/>
            <person name="Verret F."/>
            <person name="von Dassow P."/>
            <person name="Valentin K."/>
            <person name="Van de Peer Y."/>
            <person name="Wheeler G."/>
            <person name="Dacks J.B."/>
            <person name="Delwiche C.F."/>
            <person name="Dyhrman S.T."/>
            <person name="Glockner G."/>
            <person name="John U."/>
            <person name="Richards T."/>
            <person name="Worden A.Z."/>
            <person name="Zhang X."/>
            <person name="Grigoriev I.V."/>
            <person name="Allen A.E."/>
            <person name="Bidle K."/>
            <person name="Borodovsky M."/>
            <person name="Bowler C."/>
            <person name="Brownlee C."/>
            <person name="Cock J.M."/>
            <person name="Elias M."/>
            <person name="Gladyshev V.N."/>
            <person name="Groth M."/>
            <person name="Guda C."/>
            <person name="Hadaegh A."/>
            <person name="Iglesias-Rodriguez M.D."/>
            <person name="Jenkins J."/>
            <person name="Jones B.M."/>
            <person name="Lawson T."/>
            <person name="Leese F."/>
            <person name="Lindquist E."/>
            <person name="Lobanov A."/>
            <person name="Lomsadze A."/>
            <person name="Malik S.B."/>
            <person name="Marsh M.E."/>
            <person name="Mackinder L."/>
            <person name="Mock T."/>
            <person name="Mueller-Roeber B."/>
            <person name="Pagarete A."/>
            <person name="Parker M."/>
            <person name="Probert I."/>
            <person name="Quesneville H."/>
            <person name="Raines C."/>
            <person name="Rensing S.A."/>
            <person name="Riano-Pachon D.M."/>
            <person name="Richier S."/>
            <person name="Rokitta S."/>
            <person name="Shiraiwa Y."/>
            <person name="Soanes D.M."/>
            <person name="van der Giezen M."/>
            <person name="Wahlund T.M."/>
            <person name="Williams B."/>
            <person name="Wilson W."/>
            <person name="Wolfe G."/>
            <person name="Wurch L.L."/>
        </authorList>
    </citation>
    <scope>NUCLEOTIDE SEQUENCE</scope>
</reference>
<evidence type="ECO:0000313" key="2">
    <source>
        <dbReference type="EnsemblProtists" id="EOD28509"/>
    </source>
</evidence>
<dbReference type="EnsemblProtists" id="EOD28509">
    <property type="protein sequence ID" value="EOD28509"/>
    <property type="gene ID" value="EMIHUDRAFT_204403"/>
</dbReference>
<dbReference type="RefSeq" id="XP_005780938.1">
    <property type="nucleotide sequence ID" value="XM_005780881.1"/>
</dbReference>
<dbReference type="InterPro" id="IPR012337">
    <property type="entry name" value="RNaseH-like_sf"/>
</dbReference>
<dbReference type="HOGENOM" id="CLU_1771580_0_0_1"/>
<dbReference type="InterPro" id="IPR008906">
    <property type="entry name" value="HATC_C_dom"/>
</dbReference>
<dbReference type="Pfam" id="PF05699">
    <property type="entry name" value="Dimer_Tnp_hAT"/>
    <property type="match status" value="1"/>
</dbReference>
<dbReference type="KEGG" id="ehx:EMIHUDRAFT_204403"/>
<dbReference type="PaxDb" id="2903-EOD28509"/>
<dbReference type="Proteomes" id="UP000013827">
    <property type="component" value="Unassembled WGS sequence"/>
</dbReference>
<accession>A0A0D3JYC4</accession>
<reference evidence="2" key="2">
    <citation type="submission" date="2024-10" db="UniProtKB">
        <authorList>
            <consortium name="EnsemblProtists"/>
        </authorList>
    </citation>
    <scope>IDENTIFICATION</scope>
</reference>
<protein>
    <recommendedName>
        <fullName evidence="1">HAT C-terminal dimerisation domain-containing protein</fullName>
    </recommendedName>
</protein>
<name>A0A0D3JYC4_EMIH1</name>
<evidence type="ECO:0000313" key="3">
    <source>
        <dbReference type="Proteomes" id="UP000013827"/>
    </source>
</evidence>
<organism evidence="2 3">
    <name type="scientific">Emiliania huxleyi (strain CCMP1516)</name>
    <dbReference type="NCBI Taxonomy" id="280463"/>
    <lineage>
        <taxon>Eukaryota</taxon>
        <taxon>Haptista</taxon>
        <taxon>Haptophyta</taxon>
        <taxon>Prymnesiophyceae</taxon>
        <taxon>Isochrysidales</taxon>
        <taxon>Noelaerhabdaceae</taxon>
        <taxon>Emiliania</taxon>
    </lineage>
</organism>
<proteinExistence type="predicted"/>
<dbReference type="GO" id="GO:0046983">
    <property type="term" value="F:protein dimerization activity"/>
    <property type="evidence" value="ECO:0007669"/>
    <property type="project" value="InterPro"/>
</dbReference>
<dbReference type="GeneID" id="17274055"/>
<sequence>MVALFREFLQADIWADLVSILFAGGEEEIFRVVKGPKNILHAAFTQLNFTGIKKEVAPADSTPVLDEQYLAESEESARARRARVVEKAKETKWPALAKMVKQYFAAPASSAGVERVFSAAGKMHGDLQKSAKDTTLEHSLFAAFNTE</sequence>
<evidence type="ECO:0000259" key="1">
    <source>
        <dbReference type="Pfam" id="PF05699"/>
    </source>
</evidence>
<feature type="domain" description="HAT C-terminal dimerisation" evidence="1">
    <location>
        <begin position="87"/>
        <end position="142"/>
    </location>
</feature>
<dbReference type="AlphaFoldDB" id="A0A0D3JYC4"/>
<keyword evidence="3" id="KW-1185">Reference proteome</keyword>